<comment type="caution">
    <text evidence="1">The sequence shown here is derived from an EMBL/GenBank/DDBJ whole genome shotgun (WGS) entry which is preliminary data.</text>
</comment>
<gene>
    <name evidence="1" type="ORF">C7444_1216</name>
</gene>
<accession>A0A318GWD3</accession>
<dbReference type="EMBL" id="QJJS01000021">
    <property type="protein sequence ID" value="PXW93242.1"/>
    <property type="molecule type" value="Genomic_DNA"/>
</dbReference>
<dbReference type="AlphaFoldDB" id="A0A318GWD3"/>
<name>A0A318GWD3_9BURK</name>
<dbReference type="InterPro" id="IPR046733">
    <property type="entry name" value="DUF6625"/>
</dbReference>
<sequence>MKNSVCIVAVYFGRLPDYFPLWLKSAAKNESFNWLLITDADVSCYGDIPANIIVERMGFSDFKDCAAEPFDFEISLRAPYKICDFRPAFGVILSRYLSGYDWWAHCDLDVIWGDLSKFFSDSVFCDFDRIQENGHLTFYRNTDYINNMFRTHDYFLSHREVFSSDRSYCFDEWGGIHNISYAAGVRNYWNKKIFDANSNSFMLRDVCGGNFKLQILYWEDGCLYREYVVEDDNICWANPVVCRDEWAYVHLQKRPMRSIDLKLIGARGFYISPDNFSVKMKREHCRADFFELNKNRVFYRVKKRFFVLARNWVRRFKWLLGSLS</sequence>
<evidence type="ECO:0000313" key="2">
    <source>
        <dbReference type="Proteomes" id="UP000247811"/>
    </source>
</evidence>
<dbReference type="OrthoDB" id="1910631at2"/>
<dbReference type="Proteomes" id="UP000247811">
    <property type="component" value="Unassembled WGS sequence"/>
</dbReference>
<dbReference type="Pfam" id="PF20330">
    <property type="entry name" value="DUF6625"/>
    <property type="match status" value="1"/>
</dbReference>
<evidence type="ECO:0000313" key="1">
    <source>
        <dbReference type="EMBL" id="PXW93242.1"/>
    </source>
</evidence>
<proteinExistence type="predicted"/>
<dbReference type="RefSeq" id="WP_146219427.1">
    <property type="nucleotide sequence ID" value="NZ_QJJS01000021.1"/>
</dbReference>
<reference evidence="1 2" key="1">
    <citation type="submission" date="2018-05" db="EMBL/GenBank/DDBJ databases">
        <title>Genomic Encyclopedia of Type Strains, Phase IV (KMG-IV): sequencing the most valuable type-strain genomes for metagenomic binning, comparative biology and taxonomic classification.</title>
        <authorList>
            <person name="Goeker M."/>
        </authorList>
    </citation>
    <scope>NUCLEOTIDE SEQUENCE [LARGE SCALE GENOMIC DNA]</scope>
    <source>
        <strain evidence="1 2">DSM 566</strain>
    </source>
</reference>
<protein>
    <submittedName>
        <fullName evidence="1">Uncharacterized protein</fullName>
    </submittedName>
</protein>
<organism evidence="1 2">
    <name type="scientific">Sphaerotilus hippei</name>
    <dbReference type="NCBI Taxonomy" id="744406"/>
    <lineage>
        <taxon>Bacteria</taxon>
        <taxon>Pseudomonadati</taxon>
        <taxon>Pseudomonadota</taxon>
        <taxon>Betaproteobacteria</taxon>
        <taxon>Burkholderiales</taxon>
        <taxon>Sphaerotilaceae</taxon>
        <taxon>Sphaerotilus</taxon>
    </lineage>
</organism>
<keyword evidence="2" id="KW-1185">Reference proteome</keyword>